<dbReference type="SUPFAM" id="SSF51735">
    <property type="entry name" value="NAD(P)-binding Rossmann-fold domains"/>
    <property type="match status" value="1"/>
</dbReference>
<dbReference type="Gene3D" id="3.40.50.720">
    <property type="entry name" value="NAD(P)-binding Rossmann-like Domain"/>
    <property type="match status" value="1"/>
</dbReference>
<dbReference type="EMBL" id="MU003706">
    <property type="protein sequence ID" value="KAF2806751.1"/>
    <property type="molecule type" value="Genomic_DNA"/>
</dbReference>
<dbReference type="PANTHER" id="PTHR43355">
    <property type="entry name" value="FLAVIN REDUCTASE (NADPH)"/>
    <property type="match status" value="1"/>
</dbReference>
<protein>
    <submittedName>
        <fullName evidence="3 5">NAD(P)-binding protein</fullName>
    </submittedName>
</protein>
<dbReference type="OrthoDB" id="10254221at2759"/>
<reference evidence="5" key="2">
    <citation type="submission" date="2020-04" db="EMBL/GenBank/DDBJ databases">
        <authorList>
            <consortium name="NCBI Genome Project"/>
        </authorList>
    </citation>
    <scope>NUCLEOTIDE SEQUENCE</scope>
    <source>
        <strain evidence="5">CBS 304.34</strain>
    </source>
</reference>
<organism evidence="3">
    <name type="scientific">Mytilinidion resinicola</name>
    <dbReference type="NCBI Taxonomy" id="574789"/>
    <lineage>
        <taxon>Eukaryota</taxon>
        <taxon>Fungi</taxon>
        <taxon>Dikarya</taxon>
        <taxon>Ascomycota</taxon>
        <taxon>Pezizomycotina</taxon>
        <taxon>Dothideomycetes</taxon>
        <taxon>Pleosporomycetidae</taxon>
        <taxon>Mytilinidiales</taxon>
        <taxon>Mytilinidiaceae</taxon>
        <taxon>Mytilinidion</taxon>
    </lineage>
</organism>
<keyword evidence="4" id="KW-1185">Reference proteome</keyword>
<feature type="domain" description="NAD(P)-binding" evidence="2">
    <location>
        <begin position="13"/>
        <end position="215"/>
    </location>
</feature>
<sequence>MSSIAKSNILVLGATGATGLIFTRLALKQSPSPSLTLFARSAARVPSEFSASSHVRIVEGALTDPAALSTAMKDVTTVVSFLGAYPTLRAFIYRTKTTPIADAFPNVFNAMRDAGVKRIFALSTPAFEVPGEVRGWGWYLSMKLPPFMVPQGHAEMKGIAEQVAAQKDLDWTVFRVPFLESENGGPEKEVVAGTLSPEFKGKTALSREGLCRWLLGEIEKREWVKKAPILGNA</sequence>
<dbReference type="InterPro" id="IPR016040">
    <property type="entry name" value="NAD(P)-bd_dom"/>
</dbReference>
<dbReference type="Pfam" id="PF13460">
    <property type="entry name" value="NAD_binding_10"/>
    <property type="match status" value="1"/>
</dbReference>
<dbReference type="RefSeq" id="XP_033573715.1">
    <property type="nucleotide sequence ID" value="XM_033728958.1"/>
</dbReference>
<gene>
    <name evidence="3 5" type="ORF">BDZ99DRAFT_84746</name>
</gene>
<reference evidence="5" key="3">
    <citation type="submission" date="2025-04" db="UniProtKB">
        <authorList>
            <consortium name="RefSeq"/>
        </authorList>
    </citation>
    <scope>IDENTIFICATION</scope>
    <source>
        <strain evidence="5">CBS 304.34</strain>
    </source>
</reference>
<dbReference type="InterPro" id="IPR036291">
    <property type="entry name" value="NAD(P)-bd_dom_sf"/>
</dbReference>
<dbReference type="GO" id="GO:0042602">
    <property type="term" value="F:riboflavin reductase (NADPH) activity"/>
    <property type="evidence" value="ECO:0007669"/>
    <property type="project" value="TreeGrafter"/>
</dbReference>
<evidence type="ECO:0000313" key="4">
    <source>
        <dbReference type="Proteomes" id="UP000504636"/>
    </source>
</evidence>
<dbReference type="Proteomes" id="UP000504636">
    <property type="component" value="Unplaced"/>
</dbReference>
<dbReference type="GO" id="GO:0004074">
    <property type="term" value="F:biliverdin reductase [NAD(P)H] activity"/>
    <property type="evidence" value="ECO:0007669"/>
    <property type="project" value="TreeGrafter"/>
</dbReference>
<accession>A0A6A6YD49</accession>
<dbReference type="AlphaFoldDB" id="A0A6A6YD49"/>
<dbReference type="GeneID" id="54469851"/>
<evidence type="ECO:0000313" key="3">
    <source>
        <dbReference type="EMBL" id="KAF2806751.1"/>
    </source>
</evidence>
<evidence type="ECO:0000259" key="2">
    <source>
        <dbReference type="Pfam" id="PF13460"/>
    </source>
</evidence>
<name>A0A6A6YD49_9PEZI</name>
<evidence type="ECO:0000256" key="1">
    <source>
        <dbReference type="ARBA" id="ARBA00038376"/>
    </source>
</evidence>
<dbReference type="InterPro" id="IPR051606">
    <property type="entry name" value="Polyketide_Oxido-like"/>
</dbReference>
<evidence type="ECO:0000313" key="5">
    <source>
        <dbReference type="RefSeq" id="XP_033573715.1"/>
    </source>
</evidence>
<reference evidence="3 5" key="1">
    <citation type="journal article" date="2020" name="Stud. Mycol.">
        <title>101 Dothideomycetes genomes: a test case for predicting lifestyles and emergence of pathogens.</title>
        <authorList>
            <person name="Haridas S."/>
            <person name="Albert R."/>
            <person name="Binder M."/>
            <person name="Bloem J."/>
            <person name="Labutti K."/>
            <person name="Salamov A."/>
            <person name="Andreopoulos B."/>
            <person name="Baker S."/>
            <person name="Barry K."/>
            <person name="Bills G."/>
            <person name="Bluhm B."/>
            <person name="Cannon C."/>
            <person name="Castanera R."/>
            <person name="Culley D."/>
            <person name="Daum C."/>
            <person name="Ezra D."/>
            <person name="Gonzalez J."/>
            <person name="Henrissat B."/>
            <person name="Kuo A."/>
            <person name="Liang C."/>
            <person name="Lipzen A."/>
            <person name="Lutzoni F."/>
            <person name="Magnuson J."/>
            <person name="Mondo S."/>
            <person name="Nolan M."/>
            <person name="Ohm R."/>
            <person name="Pangilinan J."/>
            <person name="Park H.-J."/>
            <person name="Ramirez L."/>
            <person name="Alfaro M."/>
            <person name="Sun H."/>
            <person name="Tritt A."/>
            <person name="Yoshinaga Y."/>
            <person name="Zwiers L.-H."/>
            <person name="Turgeon B."/>
            <person name="Goodwin S."/>
            <person name="Spatafora J."/>
            <person name="Crous P."/>
            <person name="Grigoriev I."/>
        </authorList>
    </citation>
    <scope>NUCLEOTIDE SEQUENCE</scope>
    <source>
        <strain evidence="3 5">CBS 304.34</strain>
    </source>
</reference>
<comment type="similarity">
    <text evidence="1">Belongs to the avfA family.</text>
</comment>
<proteinExistence type="inferred from homology"/>
<dbReference type="PANTHER" id="PTHR43355:SF2">
    <property type="entry name" value="FLAVIN REDUCTASE (NADPH)"/>
    <property type="match status" value="1"/>
</dbReference>